<evidence type="ECO:0000256" key="2">
    <source>
        <dbReference type="ARBA" id="ARBA00022741"/>
    </source>
</evidence>
<reference evidence="5 6" key="1">
    <citation type="submission" date="2019-03" db="EMBL/GenBank/DDBJ databases">
        <title>Genomic Encyclopedia of Type Strains, Phase IV (KMG-IV): sequencing the most valuable type-strain genomes for metagenomic binning, comparative biology and taxonomic classification.</title>
        <authorList>
            <person name="Goeker M."/>
        </authorList>
    </citation>
    <scope>NUCLEOTIDE SEQUENCE [LARGE SCALE GENOMIC DNA]</scope>
    <source>
        <strain evidence="5 6">DSM 45765</strain>
    </source>
</reference>
<accession>A0A4R2QHQ5</accession>
<evidence type="ECO:0000313" key="6">
    <source>
        <dbReference type="Proteomes" id="UP000294911"/>
    </source>
</evidence>
<dbReference type="Proteomes" id="UP000294911">
    <property type="component" value="Unassembled WGS sequence"/>
</dbReference>
<keyword evidence="6" id="KW-1185">Reference proteome</keyword>
<protein>
    <submittedName>
        <fullName evidence="5">Nucleotide-binding universal stress UspA family protein</fullName>
    </submittedName>
</protein>
<evidence type="ECO:0000259" key="4">
    <source>
        <dbReference type="Pfam" id="PF00582"/>
    </source>
</evidence>
<keyword evidence="2" id="KW-0547">Nucleotide-binding</keyword>
<name>A0A4R2QHQ5_9PSEU</name>
<dbReference type="InterPro" id="IPR006016">
    <property type="entry name" value="UspA"/>
</dbReference>
<organism evidence="5 6">
    <name type="scientific">Tamaricihabitans halophyticus</name>
    <dbReference type="NCBI Taxonomy" id="1262583"/>
    <lineage>
        <taxon>Bacteria</taxon>
        <taxon>Bacillati</taxon>
        <taxon>Actinomycetota</taxon>
        <taxon>Actinomycetes</taxon>
        <taxon>Pseudonocardiales</taxon>
        <taxon>Pseudonocardiaceae</taxon>
        <taxon>Tamaricihabitans</taxon>
    </lineage>
</organism>
<comment type="similarity">
    <text evidence="1">Belongs to the universal stress protein A family.</text>
</comment>
<dbReference type="Pfam" id="PF00582">
    <property type="entry name" value="Usp"/>
    <property type="match status" value="2"/>
</dbReference>
<dbReference type="InterPro" id="IPR014729">
    <property type="entry name" value="Rossmann-like_a/b/a_fold"/>
</dbReference>
<feature type="domain" description="UspA" evidence="4">
    <location>
        <begin position="156"/>
        <end position="292"/>
    </location>
</feature>
<dbReference type="RefSeq" id="WP_165913049.1">
    <property type="nucleotide sequence ID" value="NZ_SLXQ01000011.1"/>
</dbReference>
<proteinExistence type="inferred from homology"/>
<dbReference type="PANTHER" id="PTHR46268">
    <property type="entry name" value="STRESS RESPONSE PROTEIN NHAX"/>
    <property type="match status" value="1"/>
</dbReference>
<feature type="domain" description="UspA" evidence="4">
    <location>
        <begin position="7"/>
        <end position="143"/>
    </location>
</feature>
<dbReference type="AlphaFoldDB" id="A0A4R2QHQ5"/>
<dbReference type="InterPro" id="IPR006015">
    <property type="entry name" value="Universal_stress_UspA"/>
</dbReference>
<gene>
    <name evidence="5" type="ORF">EV191_111103</name>
</gene>
<comment type="caution">
    <text evidence="5">The sequence shown here is derived from an EMBL/GenBank/DDBJ whole genome shotgun (WGS) entry which is preliminary data.</text>
</comment>
<keyword evidence="3" id="KW-0067">ATP-binding</keyword>
<evidence type="ECO:0000256" key="3">
    <source>
        <dbReference type="ARBA" id="ARBA00022840"/>
    </source>
</evidence>
<evidence type="ECO:0000313" key="5">
    <source>
        <dbReference type="EMBL" id="TCP47898.1"/>
    </source>
</evidence>
<sequence>MSSDKAPIVVGIAESNNQELAVAWAVAEAARWKAPLRLVHAVVATGLFFDNPPPPSGLLDELMRAGETVLDDAHARITQLAPDLVVQRELRAAHPSSLLLTQDPTPRTVVLGAPHTHVMDRLFVGSTTTAVAAHAHCPVAVVRTAHPDQGLPTAGPVVLGLDFGTNSEMAIELAFQQAAQRGTELLVMHATTDSETQVRVIESFAVNWEPVLDVQRRQLDDRLARWRDKYPQVPTTVQLAHGRPRHELIEAGKRAQLLVVGSRGRSGFPGLLLGSTSHALLHHAPCPVIVARSTSAAS</sequence>
<dbReference type="PRINTS" id="PR01438">
    <property type="entry name" value="UNVRSLSTRESS"/>
</dbReference>
<dbReference type="EMBL" id="SLXQ01000011">
    <property type="protein sequence ID" value="TCP47898.1"/>
    <property type="molecule type" value="Genomic_DNA"/>
</dbReference>
<evidence type="ECO:0000256" key="1">
    <source>
        <dbReference type="ARBA" id="ARBA00008791"/>
    </source>
</evidence>
<dbReference type="PANTHER" id="PTHR46268:SF27">
    <property type="entry name" value="UNIVERSAL STRESS PROTEIN RV2623"/>
    <property type="match status" value="1"/>
</dbReference>
<dbReference type="SUPFAM" id="SSF52402">
    <property type="entry name" value="Adenine nucleotide alpha hydrolases-like"/>
    <property type="match status" value="2"/>
</dbReference>
<dbReference type="Gene3D" id="3.40.50.620">
    <property type="entry name" value="HUPs"/>
    <property type="match status" value="2"/>
</dbReference>
<dbReference type="GO" id="GO:0005524">
    <property type="term" value="F:ATP binding"/>
    <property type="evidence" value="ECO:0007669"/>
    <property type="project" value="UniProtKB-KW"/>
</dbReference>